<dbReference type="AlphaFoldDB" id="A0AA35VAE2"/>
<name>A0AA35VAE2_9HYPO</name>
<sequence>MFIAEEATVHHAQGATLIYQHEEYKPRGRIPQYPVIEALIPEPDNLFSLQEEFVYIEKILVEYLRLPLNLYILPIYNPAKTLNKNIQEENRKELPSSLPLIIPRQLYTRRDKLINLLPPVLNPQVLRRKKDNITSYTSTVVISQEGIGSRSSQPSTQPLGTKKEDIAVIYQRRKALDTKKLYYNPPKETTIRISKVGKETLDLSLVKKPIQELINIIREGLLIKPKFLKDYTIANTLFIKDQKIRVNKKLSNSIIIACLYLYNRLLFIRYKEAKGSAKLILFFLLFLNQNYFTLLKVNKRDSYIYYYNSLSEVRTVKFNTKI</sequence>
<reference evidence="1" key="1">
    <citation type="submission" date="2023-01" db="EMBL/GenBank/DDBJ databases">
        <authorList>
            <person name="Piombo E."/>
        </authorList>
    </citation>
    <scope>NUCLEOTIDE SEQUENCE</scope>
</reference>
<dbReference type="Proteomes" id="UP001160390">
    <property type="component" value="Unassembled WGS sequence"/>
</dbReference>
<dbReference type="EMBL" id="CABFNP030001299">
    <property type="protein sequence ID" value="CAI6098951.1"/>
    <property type="molecule type" value="Genomic_DNA"/>
</dbReference>
<protein>
    <submittedName>
        <fullName evidence="1">Uncharacterized protein</fullName>
    </submittedName>
</protein>
<gene>
    <name evidence="1" type="ORF">CCHLO57077_00002989</name>
</gene>
<accession>A0AA35VAE2</accession>
<keyword evidence="2" id="KW-1185">Reference proteome</keyword>
<organism evidence="1 2">
    <name type="scientific">Clonostachys chloroleuca</name>
    <dbReference type="NCBI Taxonomy" id="1926264"/>
    <lineage>
        <taxon>Eukaryota</taxon>
        <taxon>Fungi</taxon>
        <taxon>Dikarya</taxon>
        <taxon>Ascomycota</taxon>
        <taxon>Pezizomycotina</taxon>
        <taxon>Sordariomycetes</taxon>
        <taxon>Hypocreomycetidae</taxon>
        <taxon>Hypocreales</taxon>
        <taxon>Bionectriaceae</taxon>
        <taxon>Clonostachys</taxon>
    </lineage>
</organism>
<evidence type="ECO:0000313" key="1">
    <source>
        <dbReference type="EMBL" id="CAI6098951.1"/>
    </source>
</evidence>
<comment type="caution">
    <text evidence="1">The sequence shown here is derived from an EMBL/GenBank/DDBJ whole genome shotgun (WGS) entry which is preliminary data.</text>
</comment>
<proteinExistence type="predicted"/>
<evidence type="ECO:0000313" key="2">
    <source>
        <dbReference type="Proteomes" id="UP001160390"/>
    </source>
</evidence>